<evidence type="ECO:0000313" key="8">
    <source>
        <dbReference type="Proteomes" id="UP001176478"/>
    </source>
</evidence>
<reference evidence="7" key="2">
    <citation type="journal article" date="2024" name="Int. J. Antimicrob. Agents">
        <title>Identification of a novel Providencia species showing multi-drug-resistant in three patients with hospital-acquired infection.</title>
        <authorList>
            <person name="Yang W."/>
            <person name="Chen J."/>
            <person name="Yang F."/>
            <person name="Ji P."/>
            <person name="Shen S."/>
            <person name="Yin D."/>
            <person name="Hu F."/>
        </authorList>
    </citation>
    <scope>NUCLEOTIDE SEQUENCE</scope>
    <source>
        <strain evidence="7">CRE-138-0111</strain>
    </source>
</reference>
<keyword evidence="8" id="KW-1185">Reference proteome</keyword>
<evidence type="ECO:0000256" key="2">
    <source>
        <dbReference type="ARBA" id="ARBA00008564"/>
    </source>
</evidence>
<protein>
    <submittedName>
        <fullName evidence="7">Energy-coupling factor transporter transmembrane component T</fullName>
    </submittedName>
</protein>
<evidence type="ECO:0000256" key="5">
    <source>
        <dbReference type="ARBA" id="ARBA00023136"/>
    </source>
</evidence>
<feature type="transmembrane region" description="Helical" evidence="6">
    <location>
        <begin position="20"/>
        <end position="40"/>
    </location>
</feature>
<dbReference type="Proteomes" id="UP001176478">
    <property type="component" value="Unassembled WGS sequence"/>
</dbReference>
<dbReference type="InterPro" id="IPR003339">
    <property type="entry name" value="ABC/ECF_trnsptr_transmembrane"/>
</dbReference>
<comment type="subcellular location">
    <subcellularLocation>
        <location evidence="1">Membrane</location>
        <topology evidence="1">Multi-pass membrane protein</topology>
    </subcellularLocation>
</comment>
<evidence type="ECO:0000313" key="7">
    <source>
        <dbReference type="EMBL" id="MDO7855508.1"/>
    </source>
</evidence>
<reference evidence="7" key="1">
    <citation type="submission" date="2023-07" db="EMBL/GenBank/DDBJ databases">
        <authorList>
            <person name="Yang W."/>
            <person name="Chen J."/>
            <person name="Ji P."/>
            <person name="Hu F."/>
        </authorList>
    </citation>
    <scope>NUCLEOTIDE SEQUENCE</scope>
    <source>
        <strain evidence="7">CRE-138-0111</strain>
    </source>
</reference>
<dbReference type="PANTHER" id="PTHR33514:SF13">
    <property type="entry name" value="PROTEIN ABCI12, CHLOROPLASTIC"/>
    <property type="match status" value="1"/>
</dbReference>
<keyword evidence="3 6" id="KW-0812">Transmembrane</keyword>
<organism evidence="7 8">
    <name type="scientific">Providencia huashanensis</name>
    <dbReference type="NCBI Taxonomy" id="3037798"/>
    <lineage>
        <taxon>Bacteria</taxon>
        <taxon>Pseudomonadati</taxon>
        <taxon>Pseudomonadota</taxon>
        <taxon>Gammaproteobacteria</taxon>
        <taxon>Enterobacterales</taxon>
        <taxon>Morganellaceae</taxon>
        <taxon>Providencia</taxon>
    </lineage>
</organism>
<keyword evidence="4 6" id="KW-1133">Transmembrane helix</keyword>
<name>A0ABT9ALP4_9GAMM</name>
<evidence type="ECO:0000256" key="6">
    <source>
        <dbReference type="SAM" id="Phobius"/>
    </source>
</evidence>
<feature type="transmembrane region" description="Helical" evidence="6">
    <location>
        <begin position="116"/>
        <end position="135"/>
    </location>
</feature>
<keyword evidence="5 6" id="KW-0472">Membrane</keyword>
<comment type="similarity">
    <text evidence="2">Belongs to the CbiQ family.</text>
</comment>
<accession>A0ABT9ALP4</accession>
<gene>
    <name evidence="7" type="ORF">Q5E86_03775</name>
</gene>
<feature type="transmembrane region" description="Helical" evidence="6">
    <location>
        <begin position="216"/>
        <end position="236"/>
    </location>
</feature>
<comment type="caution">
    <text evidence="7">The sequence shown here is derived from an EMBL/GenBank/DDBJ whole genome shotgun (WGS) entry which is preliminary data.</text>
</comment>
<feature type="transmembrane region" description="Helical" evidence="6">
    <location>
        <begin position="85"/>
        <end position="104"/>
    </location>
</feature>
<dbReference type="PANTHER" id="PTHR33514">
    <property type="entry name" value="PROTEIN ABCI12, CHLOROPLASTIC"/>
    <property type="match status" value="1"/>
</dbReference>
<evidence type="ECO:0000256" key="3">
    <source>
        <dbReference type="ARBA" id="ARBA00022692"/>
    </source>
</evidence>
<feature type="transmembrane region" description="Helical" evidence="6">
    <location>
        <begin position="47"/>
        <end position="65"/>
    </location>
</feature>
<evidence type="ECO:0000256" key="1">
    <source>
        <dbReference type="ARBA" id="ARBA00004141"/>
    </source>
</evidence>
<sequence>MHPFTSLTLWLWLSASSLFLPLGWPLALLGCSTFMVLLLWQPARHRWRVVAWIMIPMAAGLWLIHSGWLAQILTGDTLKNSRPDFAMALWFRLLTIISGSQLWLQFVPTERFIRALFASRLPASFAYLLAGPLLLVEQLRQQLITIREAQIARGVPLNGGIWQRITSLPALLFPLASNTLNELSIRSAALDMRGFRYSSNRTTLNPPADSLWQISLRYGLVIFIFIEGGLALWWWICNKCALFHKEQSKFY</sequence>
<dbReference type="CDD" id="cd16914">
    <property type="entry name" value="EcfT"/>
    <property type="match status" value="1"/>
</dbReference>
<proteinExistence type="inferred from homology"/>
<evidence type="ECO:0000256" key="4">
    <source>
        <dbReference type="ARBA" id="ARBA00022989"/>
    </source>
</evidence>
<dbReference type="EMBL" id="JAUQTG010000001">
    <property type="protein sequence ID" value="MDO7855508.1"/>
    <property type="molecule type" value="Genomic_DNA"/>
</dbReference>